<organism evidence="2 3">
    <name type="scientific">Caerostris darwini</name>
    <dbReference type="NCBI Taxonomy" id="1538125"/>
    <lineage>
        <taxon>Eukaryota</taxon>
        <taxon>Metazoa</taxon>
        <taxon>Ecdysozoa</taxon>
        <taxon>Arthropoda</taxon>
        <taxon>Chelicerata</taxon>
        <taxon>Arachnida</taxon>
        <taxon>Araneae</taxon>
        <taxon>Araneomorphae</taxon>
        <taxon>Entelegynae</taxon>
        <taxon>Araneoidea</taxon>
        <taxon>Araneidae</taxon>
        <taxon>Caerostris</taxon>
    </lineage>
</organism>
<gene>
    <name evidence="2" type="ORF">CDAR_33001</name>
</gene>
<feature type="chain" id="PRO_5043932538" evidence="1">
    <location>
        <begin position="16"/>
        <end position="85"/>
    </location>
</feature>
<reference evidence="2 3" key="1">
    <citation type="submission" date="2021-06" db="EMBL/GenBank/DDBJ databases">
        <title>Caerostris darwini draft genome.</title>
        <authorList>
            <person name="Kono N."/>
            <person name="Arakawa K."/>
        </authorList>
    </citation>
    <scope>NUCLEOTIDE SEQUENCE [LARGE SCALE GENOMIC DNA]</scope>
</reference>
<evidence type="ECO:0000313" key="2">
    <source>
        <dbReference type="EMBL" id="GIY34218.1"/>
    </source>
</evidence>
<dbReference type="EMBL" id="BPLQ01008042">
    <property type="protein sequence ID" value="GIY34218.1"/>
    <property type="molecule type" value="Genomic_DNA"/>
</dbReference>
<keyword evidence="3" id="KW-1185">Reference proteome</keyword>
<proteinExistence type="predicted"/>
<evidence type="ECO:0000256" key="1">
    <source>
        <dbReference type="SAM" id="SignalP"/>
    </source>
</evidence>
<keyword evidence="1" id="KW-0732">Signal</keyword>
<feature type="signal peptide" evidence="1">
    <location>
        <begin position="1"/>
        <end position="15"/>
    </location>
</feature>
<sequence length="85" mass="9729">MRCGCGSLWVYVVLCKPLSLLYPEATKLAKLKNRERLVWNGSYVPSRFSTETPQWLLPEMIAYHIIIALLEGCGRSRHSFSSRKA</sequence>
<dbReference type="AlphaFoldDB" id="A0AAV4SRH0"/>
<dbReference type="Proteomes" id="UP001054837">
    <property type="component" value="Unassembled WGS sequence"/>
</dbReference>
<protein>
    <submittedName>
        <fullName evidence="2">Uncharacterized protein</fullName>
    </submittedName>
</protein>
<evidence type="ECO:0000313" key="3">
    <source>
        <dbReference type="Proteomes" id="UP001054837"/>
    </source>
</evidence>
<accession>A0AAV4SRH0</accession>
<name>A0AAV4SRH0_9ARAC</name>
<comment type="caution">
    <text evidence="2">The sequence shown here is derived from an EMBL/GenBank/DDBJ whole genome shotgun (WGS) entry which is preliminary data.</text>
</comment>